<organism evidence="1 2">
    <name type="scientific">Falsirhodobacter algicola</name>
    <dbReference type="NCBI Taxonomy" id="2692330"/>
    <lineage>
        <taxon>Bacteria</taxon>
        <taxon>Pseudomonadati</taxon>
        <taxon>Pseudomonadota</taxon>
        <taxon>Alphaproteobacteria</taxon>
        <taxon>Rhodobacterales</taxon>
        <taxon>Paracoccaceae</taxon>
        <taxon>Falsirhodobacter</taxon>
    </lineage>
</organism>
<dbReference type="KEGG" id="fap:GR316_09695"/>
<protein>
    <submittedName>
        <fullName evidence="1">Uncharacterized protein</fullName>
    </submittedName>
</protein>
<dbReference type="Proteomes" id="UP000679284">
    <property type="component" value="Chromosome"/>
</dbReference>
<accession>A0A8J8SLG7</accession>
<reference evidence="1" key="1">
    <citation type="submission" date="2020-01" db="EMBL/GenBank/DDBJ databases">
        <authorList>
            <person name="Yang Y."/>
            <person name="Kwon Y.M."/>
        </authorList>
    </citation>
    <scope>NUCLEOTIDE SEQUENCE</scope>
    <source>
        <strain evidence="1">PG104</strain>
    </source>
</reference>
<name>A0A8J8SLG7_9RHOB</name>
<keyword evidence="2" id="KW-1185">Reference proteome</keyword>
<sequence length="116" mass="13166">MLEYLPDDLREEMRQAAIRKRRRGSRLHIQLGPDVFPLTRLWDRGLSIEAARLTHLRGVVDLFDGPRHIGHCLIVASVIDGDELVCEFKSFQPICDGPPVDFERTAEPVAGFLPAY</sequence>
<dbReference type="RefSeq" id="WP_211783731.1">
    <property type="nucleotide sequence ID" value="NZ_CP047289.1"/>
</dbReference>
<evidence type="ECO:0000313" key="1">
    <source>
        <dbReference type="EMBL" id="QUS36508.1"/>
    </source>
</evidence>
<evidence type="ECO:0000313" key="2">
    <source>
        <dbReference type="Proteomes" id="UP000679284"/>
    </source>
</evidence>
<dbReference type="AlphaFoldDB" id="A0A8J8SLG7"/>
<dbReference type="EMBL" id="CP047289">
    <property type="protein sequence ID" value="QUS36508.1"/>
    <property type="molecule type" value="Genomic_DNA"/>
</dbReference>
<proteinExistence type="predicted"/>
<gene>
    <name evidence="1" type="ORF">GR316_09695</name>
</gene>